<evidence type="ECO:0000313" key="2">
    <source>
        <dbReference type="EMBL" id="KAA6335197.1"/>
    </source>
</evidence>
<dbReference type="AlphaFoldDB" id="A0A5J4RMV7"/>
<keyword evidence="1" id="KW-0812">Transmembrane</keyword>
<feature type="transmembrane region" description="Helical" evidence="1">
    <location>
        <begin position="16"/>
        <end position="39"/>
    </location>
</feature>
<comment type="caution">
    <text evidence="2">The sequence shown here is derived from an EMBL/GenBank/DDBJ whole genome shotgun (WGS) entry which is preliminary data.</text>
</comment>
<keyword evidence="1" id="KW-0472">Membrane</keyword>
<gene>
    <name evidence="2" type="ORF">EZS27_016548</name>
</gene>
<name>A0A5J4RMV7_9ZZZZ</name>
<keyword evidence="1" id="KW-1133">Transmembrane helix</keyword>
<proteinExistence type="predicted"/>
<protein>
    <submittedName>
        <fullName evidence="2">Uncharacterized protein</fullName>
    </submittedName>
</protein>
<evidence type="ECO:0000256" key="1">
    <source>
        <dbReference type="SAM" id="Phobius"/>
    </source>
</evidence>
<sequence length="45" mass="5256">MEINRRKLHIYSDYTYFSMLLGGLTGITVEHLISALLFLENLKIK</sequence>
<organism evidence="2">
    <name type="scientific">termite gut metagenome</name>
    <dbReference type="NCBI Taxonomy" id="433724"/>
    <lineage>
        <taxon>unclassified sequences</taxon>
        <taxon>metagenomes</taxon>
        <taxon>organismal metagenomes</taxon>
    </lineage>
</organism>
<dbReference type="EMBL" id="SNRY01000917">
    <property type="protein sequence ID" value="KAA6335197.1"/>
    <property type="molecule type" value="Genomic_DNA"/>
</dbReference>
<reference evidence="2" key="1">
    <citation type="submission" date="2019-03" db="EMBL/GenBank/DDBJ databases">
        <title>Single cell metagenomics reveals metabolic interactions within the superorganism composed of flagellate Streblomastix strix and complex community of Bacteroidetes bacteria on its surface.</title>
        <authorList>
            <person name="Treitli S.C."/>
            <person name="Kolisko M."/>
            <person name="Husnik F."/>
            <person name="Keeling P."/>
            <person name="Hampl V."/>
        </authorList>
    </citation>
    <scope>NUCLEOTIDE SEQUENCE</scope>
    <source>
        <strain evidence="2">STM</strain>
    </source>
</reference>
<accession>A0A5J4RMV7</accession>